<evidence type="ECO:0000256" key="3">
    <source>
        <dbReference type="ARBA" id="ARBA00022793"/>
    </source>
</evidence>
<evidence type="ECO:0000256" key="6">
    <source>
        <dbReference type="ARBA" id="ARBA00023145"/>
    </source>
</evidence>
<dbReference type="PANTHER" id="PTHR35809:SF1">
    <property type="entry name" value="ARCHAETIDYLSERINE DECARBOXYLASE PROENZYME-RELATED"/>
    <property type="match status" value="1"/>
</dbReference>
<comment type="subunit">
    <text evidence="11">Heterodimer of a large membrane-associated beta subunit and a small pyruvoyl-containing alpha subunit.</text>
</comment>
<dbReference type="InterPro" id="IPR003817">
    <property type="entry name" value="PS_Dcarbxylase"/>
</dbReference>
<gene>
    <name evidence="11" type="primary">psd</name>
    <name evidence="12" type="ORF">E3202_02870</name>
</gene>
<evidence type="ECO:0000256" key="9">
    <source>
        <dbReference type="ARBA" id="ARBA00023264"/>
    </source>
</evidence>
<dbReference type="GO" id="GO:0004609">
    <property type="term" value="F:phosphatidylserine decarboxylase activity"/>
    <property type="evidence" value="ECO:0007669"/>
    <property type="project" value="UniProtKB-UniRule"/>
</dbReference>
<dbReference type="NCBIfam" id="NF003679">
    <property type="entry name" value="PRK05305.1-3"/>
    <property type="match status" value="1"/>
</dbReference>
<evidence type="ECO:0000256" key="7">
    <source>
        <dbReference type="ARBA" id="ARBA00023209"/>
    </source>
</evidence>
<dbReference type="UniPathway" id="UPA00558">
    <property type="reaction ID" value="UER00616"/>
</dbReference>
<evidence type="ECO:0000256" key="10">
    <source>
        <dbReference type="ARBA" id="ARBA00023317"/>
    </source>
</evidence>
<comment type="pathway">
    <text evidence="11">Phospholipid metabolism; phosphatidylethanolamine biosynthesis; phosphatidylethanolamine from CDP-diacylglycerol: step 2/2.</text>
</comment>
<keyword evidence="3 11" id="KW-0210">Decarboxylase</keyword>
<dbReference type="EMBL" id="SORZ01000001">
    <property type="protein sequence ID" value="TPW35882.1"/>
    <property type="molecule type" value="Genomic_DNA"/>
</dbReference>
<dbReference type="InterPro" id="IPR033175">
    <property type="entry name" value="PSD-A"/>
</dbReference>
<dbReference type="Pfam" id="PF02666">
    <property type="entry name" value="PS_Dcarbxylase"/>
    <property type="match status" value="1"/>
</dbReference>
<keyword evidence="8 11" id="KW-0456">Lyase</keyword>
<sequence>MSLIQSFRYVISRPNRAALPFIGAGLATALIGRATPWRLTRALGTAGLLFTGFCLYFFRDPRRFTPEDDRVVLAAADGRVTSIDLVSPPEDLGMSAEPVWRVCTFLSVLDVHINRIPVSGTVTALAYHAGTFVNASLDKASEENERNGLCITMADGRQVAVVQIAGLIARRIVCDVVPGEQVTAGERFGLIRFGSRTDVYLPPGVKPIVSKGQTMVGGETVLARL</sequence>
<feature type="chain" id="PRO_5023259284" description="Phosphatidylserine decarboxylase alpha chain" evidence="11">
    <location>
        <begin position="195"/>
        <end position="225"/>
    </location>
</feature>
<organism evidence="12 13">
    <name type="scientific">Oecophyllibacter saccharovorans</name>
    <dbReference type="NCBI Taxonomy" id="2558360"/>
    <lineage>
        <taxon>Bacteria</taxon>
        <taxon>Pseudomonadati</taxon>
        <taxon>Pseudomonadota</taxon>
        <taxon>Alphaproteobacteria</taxon>
        <taxon>Acetobacterales</taxon>
        <taxon>Acetobacteraceae</taxon>
        <taxon>Oecophyllibacter</taxon>
    </lineage>
</organism>
<dbReference type="GO" id="GO:0006646">
    <property type="term" value="P:phosphatidylethanolamine biosynthetic process"/>
    <property type="evidence" value="ECO:0007669"/>
    <property type="project" value="UniProtKB-UniRule"/>
</dbReference>
<feature type="chain" id="PRO_5023259283" description="Phosphatidylserine decarboxylase beta chain" evidence="11">
    <location>
        <begin position="1"/>
        <end position="194"/>
    </location>
</feature>
<evidence type="ECO:0000256" key="8">
    <source>
        <dbReference type="ARBA" id="ARBA00023239"/>
    </source>
</evidence>
<evidence type="ECO:0000256" key="1">
    <source>
        <dbReference type="ARBA" id="ARBA00022475"/>
    </source>
</evidence>
<feature type="modified residue" description="Pyruvic acid (Ser); by autocatalysis" evidence="11">
    <location>
        <position position="195"/>
    </location>
</feature>
<comment type="subcellular location">
    <subcellularLocation>
        <location evidence="11">Cell membrane</location>
        <topology evidence="11">Peripheral membrane protein</topology>
    </subcellularLocation>
</comment>
<comment type="caution">
    <text evidence="12">The sequence shown here is derived from an EMBL/GenBank/DDBJ whole genome shotgun (WGS) entry which is preliminary data.</text>
</comment>
<reference evidence="12 13" key="1">
    <citation type="submission" date="2019-03" db="EMBL/GenBank/DDBJ databases">
        <title>The complete genome sequence of Neokomagataea sp. Jb2 NBRC113641.</title>
        <authorList>
            <person name="Chua K.-O."/>
            <person name="Chan K.-G."/>
            <person name="See-Too W.-S."/>
        </authorList>
    </citation>
    <scope>NUCLEOTIDE SEQUENCE [LARGE SCALE GENOMIC DNA]</scope>
    <source>
        <strain evidence="12 13">Jb2</strain>
    </source>
</reference>
<comment type="catalytic activity">
    <reaction evidence="11">
        <text>a 1,2-diacyl-sn-glycero-3-phospho-L-serine + H(+) = a 1,2-diacyl-sn-glycero-3-phosphoethanolamine + CO2</text>
        <dbReference type="Rhea" id="RHEA:20828"/>
        <dbReference type="ChEBI" id="CHEBI:15378"/>
        <dbReference type="ChEBI" id="CHEBI:16526"/>
        <dbReference type="ChEBI" id="CHEBI:57262"/>
        <dbReference type="ChEBI" id="CHEBI:64612"/>
        <dbReference type="EC" id="4.1.1.65"/>
    </reaction>
</comment>
<evidence type="ECO:0000256" key="2">
    <source>
        <dbReference type="ARBA" id="ARBA00022516"/>
    </source>
</evidence>
<dbReference type="AlphaFoldDB" id="A0A506URE6"/>
<comment type="function">
    <text evidence="11">Catalyzes the formation of phosphatidylethanolamine (PtdEtn) from phosphatidylserine (PtdSer).</text>
</comment>
<evidence type="ECO:0000256" key="5">
    <source>
        <dbReference type="ARBA" id="ARBA00023136"/>
    </source>
</evidence>
<dbReference type="Proteomes" id="UP000315037">
    <property type="component" value="Unassembled WGS sequence"/>
</dbReference>
<comment type="PTM">
    <text evidence="11">Is synthesized initially as an inactive proenzyme. Formation of the active enzyme involves a self-maturation process in which the active site pyruvoyl group is generated from an internal serine residue via an autocatalytic post-translational modification. Two non-identical subunits are generated from the proenzyme in this reaction, and the pyruvate is formed at the N-terminus of the alpha chain, which is derived from the carboxyl end of the proenzyme. The post-translation cleavage follows an unusual pathway, termed non-hydrolytic serinolysis, in which the side chain hydroxyl group of the serine supplies its oxygen atom to form the C-terminus of the beta chain, while the remainder of the serine residue undergoes an oxidative deamination to produce ammonia and the pyruvoyl prosthetic group on the alpha chain.</text>
</comment>
<feature type="active site" description="Schiff-base intermediate with substrate; via pyruvic acid" evidence="11">
    <location>
        <position position="195"/>
    </location>
</feature>
<keyword evidence="13" id="KW-1185">Reference proteome</keyword>
<dbReference type="EC" id="4.1.1.65" evidence="11"/>
<dbReference type="GO" id="GO:0005886">
    <property type="term" value="C:plasma membrane"/>
    <property type="evidence" value="ECO:0007669"/>
    <property type="project" value="UniProtKB-SubCell"/>
</dbReference>
<keyword evidence="7 11" id="KW-0594">Phospholipid biosynthesis</keyword>
<comment type="similarity">
    <text evidence="11">Belongs to the phosphatidylserine decarboxylase family. PSD-A subfamily.</text>
</comment>
<evidence type="ECO:0000313" key="12">
    <source>
        <dbReference type="EMBL" id="TPW35882.1"/>
    </source>
</evidence>
<keyword evidence="4 11" id="KW-0443">Lipid metabolism</keyword>
<dbReference type="HAMAP" id="MF_00664">
    <property type="entry name" value="PS_decarb_PSD_A"/>
    <property type="match status" value="1"/>
</dbReference>
<protein>
    <recommendedName>
        <fullName evidence="11">Phosphatidylserine decarboxylase proenzyme</fullName>
        <ecNumber evidence="11">4.1.1.65</ecNumber>
    </recommendedName>
    <component>
        <recommendedName>
            <fullName evidence="11">Phosphatidylserine decarboxylase alpha chain</fullName>
        </recommendedName>
    </component>
    <component>
        <recommendedName>
            <fullName evidence="11">Phosphatidylserine decarboxylase beta chain</fullName>
        </recommendedName>
    </component>
</protein>
<evidence type="ECO:0000313" key="13">
    <source>
        <dbReference type="Proteomes" id="UP000315037"/>
    </source>
</evidence>
<dbReference type="NCBIfam" id="NF003678">
    <property type="entry name" value="PRK05305.1-2"/>
    <property type="match status" value="1"/>
</dbReference>
<evidence type="ECO:0000256" key="11">
    <source>
        <dbReference type="HAMAP-Rule" id="MF_00664"/>
    </source>
</evidence>
<accession>A0A506URE6</accession>
<proteinExistence type="inferred from homology"/>
<keyword evidence="9 11" id="KW-1208">Phospholipid metabolism</keyword>
<keyword evidence="1 11" id="KW-1003">Cell membrane</keyword>
<feature type="site" description="Cleavage (non-hydrolytic); by autocatalysis" evidence="11">
    <location>
        <begin position="194"/>
        <end position="195"/>
    </location>
</feature>
<dbReference type="PANTHER" id="PTHR35809">
    <property type="entry name" value="ARCHAETIDYLSERINE DECARBOXYLASE PROENZYME-RELATED"/>
    <property type="match status" value="1"/>
</dbReference>
<keyword evidence="10 11" id="KW-0670">Pyruvate</keyword>
<keyword evidence="6 11" id="KW-0865">Zymogen</keyword>
<keyword evidence="5 11" id="KW-0472">Membrane</keyword>
<name>A0A506URE6_9PROT</name>
<comment type="cofactor">
    <cofactor evidence="11">
        <name>pyruvate</name>
        <dbReference type="ChEBI" id="CHEBI:15361"/>
    </cofactor>
    <text evidence="11">Binds 1 pyruvoyl group covalently per subunit.</text>
</comment>
<evidence type="ECO:0000256" key="4">
    <source>
        <dbReference type="ARBA" id="ARBA00023098"/>
    </source>
</evidence>
<keyword evidence="2 11" id="KW-0444">Lipid biosynthesis</keyword>